<dbReference type="AlphaFoldDB" id="A0A2N5TUW4"/>
<comment type="caution">
    <text evidence="2">The sequence shown here is derived from an EMBL/GenBank/DDBJ whole genome shotgun (WGS) entry which is preliminary data.</text>
</comment>
<reference evidence="4 5" key="1">
    <citation type="submission" date="2017-11" db="EMBL/GenBank/DDBJ databases">
        <title>De novo assembly and phasing of dikaryotic genomes from two isolates of Puccinia coronata f. sp. avenae, the causal agent of oat crown rust.</title>
        <authorList>
            <person name="Miller M.E."/>
            <person name="Zhang Y."/>
            <person name="Omidvar V."/>
            <person name="Sperschneider J."/>
            <person name="Schwessinger B."/>
            <person name="Raley C."/>
            <person name="Palmer J.M."/>
            <person name="Garnica D."/>
            <person name="Upadhyaya N."/>
            <person name="Rathjen J."/>
            <person name="Taylor J.M."/>
            <person name="Park R.F."/>
            <person name="Dodds P.N."/>
            <person name="Hirsch C.D."/>
            <person name="Kianian S.F."/>
            <person name="Figueroa M."/>
        </authorList>
    </citation>
    <scope>NUCLEOTIDE SEQUENCE [LARGE SCALE GENOMIC DNA]</scope>
    <source>
        <strain evidence="2">12NC29</strain>
        <strain evidence="3">12SD80</strain>
    </source>
</reference>
<protein>
    <submittedName>
        <fullName evidence="2">Uncharacterized protein</fullName>
    </submittedName>
</protein>
<accession>A0A2N5TUW4</accession>
<organism evidence="2 4">
    <name type="scientific">Puccinia coronata f. sp. avenae</name>
    <dbReference type="NCBI Taxonomy" id="200324"/>
    <lineage>
        <taxon>Eukaryota</taxon>
        <taxon>Fungi</taxon>
        <taxon>Dikarya</taxon>
        <taxon>Basidiomycota</taxon>
        <taxon>Pucciniomycotina</taxon>
        <taxon>Pucciniomycetes</taxon>
        <taxon>Pucciniales</taxon>
        <taxon>Pucciniaceae</taxon>
        <taxon>Puccinia</taxon>
    </lineage>
</organism>
<evidence type="ECO:0000256" key="1">
    <source>
        <dbReference type="SAM" id="MobiDB-lite"/>
    </source>
</evidence>
<dbReference type="EMBL" id="PGCI01000301">
    <property type="protein sequence ID" value="PLW30344.1"/>
    <property type="molecule type" value="Genomic_DNA"/>
</dbReference>
<keyword evidence="4" id="KW-1185">Reference proteome</keyword>
<dbReference type="Proteomes" id="UP000235388">
    <property type="component" value="Unassembled WGS sequence"/>
</dbReference>
<evidence type="ECO:0000313" key="3">
    <source>
        <dbReference type="EMBL" id="PLW30344.1"/>
    </source>
</evidence>
<dbReference type="OrthoDB" id="5589766at2759"/>
<feature type="region of interest" description="Disordered" evidence="1">
    <location>
        <begin position="107"/>
        <end position="137"/>
    </location>
</feature>
<evidence type="ECO:0000313" key="4">
    <source>
        <dbReference type="Proteomes" id="UP000235388"/>
    </source>
</evidence>
<evidence type="ECO:0000313" key="2">
    <source>
        <dbReference type="EMBL" id="PLW29277.1"/>
    </source>
</evidence>
<name>A0A2N5TUW4_9BASI</name>
<sequence>MVVQKFKRAGLLSDWPDYPSPAWSILQRMREINPQGTLTESPRLFLPSQPIPGEGMIDPNSARQKRTWPLNVVKKNSLDKVTSNNSPYLLLGVVTMVGRLDKQSSLAGLSGSAGNSKHHSASGPVPSGLGPASGETQAQQQLINPTASGGFMIKGRFMSFHRLPIHVERAVY</sequence>
<dbReference type="EMBL" id="PGCJ01000416">
    <property type="protein sequence ID" value="PLW29277.1"/>
    <property type="molecule type" value="Genomic_DNA"/>
</dbReference>
<proteinExistence type="predicted"/>
<dbReference type="Proteomes" id="UP000235392">
    <property type="component" value="Unassembled WGS sequence"/>
</dbReference>
<gene>
    <name evidence="2" type="ORF">PCANC_21770</name>
    <name evidence="3" type="ORF">PCASD_16094</name>
</gene>
<evidence type="ECO:0000313" key="5">
    <source>
        <dbReference type="Proteomes" id="UP000235392"/>
    </source>
</evidence>